<keyword evidence="1" id="KW-1185">Reference proteome</keyword>
<name>A0A914UZG1_9BILA</name>
<proteinExistence type="predicted"/>
<dbReference type="WBParaSite" id="PSAMB.scaffold13927size2066.g35764.t1">
    <property type="protein sequence ID" value="PSAMB.scaffold13927size2066.g35764.t1"/>
    <property type="gene ID" value="PSAMB.scaffold13927size2066.g35764"/>
</dbReference>
<evidence type="ECO:0000313" key="2">
    <source>
        <dbReference type="WBParaSite" id="PSAMB.scaffold13927size2066.g35764.t1"/>
    </source>
</evidence>
<protein>
    <submittedName>
        <fullName evidence="2">Uncharacterized protein</fullName>
    </submittedName>
</protein>
<sequence>SDHDCSFSSGRESGYYSVQQQSPCKEYASSECPSLSPLLSDDIKVYNDHSLPMFKLPLAKRLGPAGSAKNAQIDVLIPDFESTAKFLIKSVNETKYVTAIFEATDGGIDVLIQDVLSEFQLWFEENGLLGIACEVHWSVPEKRRNRLVETRMKEGIHQALRKNNRKVMDLKNDKSRNLPLMLAESSTQENTFRQTTLNCFQGVYRRFYDTLLPYQHKETVEWHEPFWSLSTHKLPEPNPQQFLLGKCPNKLENTSLVAVNLIALQVTKKL</sequence>
<reference evidence="2" key="1">
    <citation type="submission" date="2022-11" db="UniProtKB">
        <authorList>
            <consortium name="WormBaseParasite"/>
        </authorList>
    </citation>
    <scope>IDENTIFICATION</scope>
</reference>
<dbReference type="AlphaFoldDB" id="A0A914UZG1"/>
<evidence type="ECO:0000313" key="1">
    <source>
        <dbReference type="Proteomes" id="UP000887566"/>
    </source>
</evidence>
<dbReference type="Proteomes" id="UP000887566">
    <property type="component" value="Unplaced"/>
</dbReference>
<organism evidence="1 2">
    <name type="scientific">Plectus sambesii</name>
    <dbReference type="NCBI Taxonomy" id="2011161"/>
    <lineage>
        <taxon>Eukaryota</taxon>
        <taxon>Metazoa</taxon>
        <taxon>Ecdysozoa</taxon>
        <taxon>Nematoda</taxon>
        <taxon>Chromadorea</taxon>
        <taxon>Plectida</taxon>
        <taxon>Plectina</taxon>
        <taxon>Plectoidea</taxon>
        <taxon>Plectidae</taxon>
        <taxon>Plectus</taxon>
    </lineage>
</organism>
<accession>A0A914UZG1</accession>